<gene>
    <name evidence="7" type="ORF">IDM48_07410</name>
</gene>
<dbReference type="InterPro" id="IPR037171">
    <property type="entry name" value="NagB/RpiA_transferase-like"/>
</dbReference>
<feature type="domain" description="RNA polymerase sigma-70 region 4" evidence="6">
    <location>
        <begin position="13"/>
        <end position="45"/>
    </location>
</feature>
<dbReference type="InterPro" id="IPR051054">
    <property type="entry name" value="SorC_transcr_regulators"/>
</dbReference>
<name>A0A7H2BHU1_9MICC</name>
<dbReference type="PANTHER" id="PTHR34294:SF1">
    <property type="entry name" value="TRANSCRIPTIONAL REGULATOR LSRR"/>
    <property type="match status" value="1"/>
</dbReference>
<dbReference type="GO" id="GO:0003677">
    <property type="term" value="F:DNA binding"/>
    <property type="evidence" value="ECO:0007669"/>
    <property type="project" value="UniProtKB-KW"/>
</dbReference>
<evidence type="ECO:0000313" key="7">
    <source>
        <dbReference type="EMBL" id="QNV39237.1"/>
    </source>
</evidence>
<dbReference type="GO" id="GO:0030246">
    <property type="term" value="F:carbohydrate binding"/>
    <property type="evidence" value="ECO:0007669"/>
    <property type="project" value="InterPro"/>
</dbReference>
<evidence type="ECO:0000259" key="6">
    <source>
        <dbReference type="Pfam" id="PF04545"/>
    </source>
</evidence>
<dbReference type="PANTHER" id="PTHR34294">
    <property type="entry name" value="TRANSCRIPTIONAL REGULATOR-RELATED"/>
    <property type="match status" value="1"/>
</dbReference>
<evidence type="ECO:0000256" key="3">
    <source>
        <dbReference type="ARBA" id="ARBA00023125"/>
    </source>
</evidence>
<sequence length="316" mass="34503">MKERNTQLFEAAQLYYLEHLTMDQVGARLSVSRATVSRLLKEARQVGLVQINLNDDFKPKNDLATKLGDRFRVKALVVPTNPRDSALGRMQAVAREAGVLLNNVMHDDMVLGVAWGSTVSEVARQLPPRPLKNALVVQLNGAGNARHTGIPYSGAILGQIAEAFSAQMIHFPVPAFFDRATTKEAMWQEESVRSVLKMQRVADVALFGIGAFGGAIPSHVYNGGYFTEEEQRRLRQTGVVGDMCTVFLRENGTFADLEVNRRATGPTPAELVRIKRRIAVVSGAHRLSALMGALMTGAVTDLVIDAQLAELLLKAA</sequence>
<keyword evidence="8" id="KW-1185">Reference proteome</keyword>
<dbReference type="RefSeq" id="WP_068171792.1">
    <property type="nucleotide sequence ID" value="NZ_BAAAHX010000002.1"/>
</dbReference>
<dbReference type="InterPro" id="IPR007324">
    <property type="entry name" value="Sugar-bd_dom_put"/>
</dbReference>
<dbReference type="KEGG" id="rama:IDM48_07410"/>
<keyword evidence="4" id="KW-0804">Transcription</keyword>
<reference evidence="7 8" key="1">
    <citation type="submission" date="2020-09" db="EMBL/GenBank/DDBJ databases">
        <title>Investigation of environmental microbe.</title>
        <authorList>
            <person name="Ou Y."/>
            <person name="Kang Q."/>
        </authorList>
    </citation>
    <scope>NUCLEOTIDE SEQUENCE [LARGE SCALE GENOMIC DNA]</scope>
    <source>
        <strain evidence="7 8">KJZ-9</strain>
    </source>
</reference>
<dbReference type="Proteomes" id="UP000516421">
    <property type="component" value="Chromosome"/>
</dbReference>
<dbReference type="Gene3D" id="3.40.50.1360">
    <property type="match status" value="1"/>
</dbReference>
<dbReference type="InterPro" id="IPR036388">
    <property type="entry name" value="WH-like_DNA-bd_sf"/>
</dbReference>
<dbReference type="GO" id="GO:0003700">
    <property type="term" value="F:DNA-binding transcription factor activity"/>
    <property type="evidence" value="ECO:0007669"/>
    <property type="project" value="InterPro"/>
</dbReference>
<dbReference type="AlphaFoldDB" id="A0A7H2BHU1"/>
<dbReference type="Pfam" id="PF04198">
    <property type="entry name" value="Sugar-bind"/>
    <property type="match status" value="1"/>
</dbReference>
<keyword evidence="3" id="KW-0238">DNA-binding</keyword>
<dbReference type="Gene3D" id="1.10.10.10">
    <property type="entry name" value="Winged helix-like DNA-binding domain superfamily/Winged helix DNA-binding domain"/>
    <property type="match status" value="1"/>
</dbReference>
<organism evidence="7 8">
    <name type="scientific">Rothia amarae</name>
    <dbReference type="NCBI Taxonomy" id="169480"/>
    <lineage>
        <taxon>Bacteria</taxon>
        <taxon>Bacillati</taxon>
        <taxon>Actinomycetota</taxon>
        <taxon>Actinomycetes</taxon>
        <taxon>Micrococcales</taxon>
        <taxon>Micrococcaceae</taxon>
        <taxon>Rothia</taxon>
    </lineage>
</organism>
<evidence type="ECO:0000256" key="1">
    <source>
        <dbReference type="ARBA" id="ARBA00010466"/>
    </source>
</evidence>
<protein>
    <submittedName>
        <fullName evidence="7">Transcriptional regulator</fullName>
    </submittedName>
</protein>
<proteinExistence type="inferred from homology"/>
<evidence type="ECO:0000256" key="2">
    <source>
        <dbReference type="ARBA" id="ARBA00023015"/>
    </source>
</evidence>
<dbReference type="Pfam" id="PF04545">
    <property type="entry name" value="Sigma70_r4"/>
    <property type="match status" value="1"/>
</dbReference>
<evidence type="ECO:0000256" key="4">
    <source>
        <dbReference type="ARBA" id="ARBA00023163"/>
    </source>
</evidence>
<dbReference type="InterPro" id="IPR007630">
    <property type="entry name" value="RNA_pol_sigma70_r4"/>
</dbReference>
<dbReference type="EMBL" id="CP061538">
    <property type="protein sequence ID" value="QNV39237.1"/>
    <property type="molecule type" value="Genomic_DNA"/>
</dbReference>
<evidence type="ECO:0000313" key="8">
    <source>
        <dbReference type="Proteomes" id="UP000516421"/>
    </source>
</evidence>
<evidence type="ECO:0000259" key="5">
    <source>
        <dbReference type="Pfam" id="PF04198"/>
    </source>
</evidence>
<dbReference type="GO" id="GO:0006352">
    <property type="term" value="P:DNA-templated transcription initiation"/>
    <property type="evidence" value="ECO:0007669"/>
    <property type="project" value="InterPro"/>
</dbReference>
<keyword evidence="2" id="KW-0805">Transcription regulation</keyword>
<feature type="domain" description="Sugar-binding" evidence="5">
    <location>
        <begin position="58"/>
        <end position="314"/>
    </location>
</feature>
<dbReference type="SUPFAM" id="SSF100950">
    <property type="entry name" value="NagB/RpiA/CoA transferase-like"/>
    <property type="match status" value="1"/>
</dbReference>
<accession>A0A7H2BHU1</accession>
<comment type="similarity">
    <text evidence="1">Belongs to the SorC transcriptional regulatory family.</text>
</comment>